<sequence>MNNQIETYINYLLDTKTTSEIAFIENIQKNNELFHVRYLEDWKATVLCNLQQVHRNGVKATLNNVDNGHEVESDTSEDEGVEENQSTSSTSSSEDEEGQNIKEQKSILNIQHSNKRTDIYVDIIRQCQRLLRLLYHCQQHYSHFTELYYQSIELCMKSDNDKIVAIALQQIALHIFESITNENDYQRLVKFLPYTSSSNHPILNIIQTLLSTNKTEMNTTNFLSQYIEILYPHTAYFLDVRQEFRDTAHYFIDGDSLLLFIAHHTNVNLNSYFGNTLHVIYLIERFFLALYQQSHQCNYTVIFFDCHYHIYQQGSPILSLLRTSLIAHLSKNVEKCGAVKIQQFSSWLDKNYLQYVHEEKPMFILYHNMSSFDMEHDTLLSKDILEKLFCIYHIFGNYHQYVIQCQLYLMNKSILTETTVKFFHVQFQRMCPTKLCNDLIQIGSINEQSINGHHERNWNEIEQLCENDIRLFLYLKTIGESNGEPFIPLLSPLLILHVALLMRLSLFDRHLPFAIPSITFSETFSQTIKNFQQRLSSNLSTNSLSLSYEKIADLFDGRLFIFTLNQIHQSSNIRLDSKTNDIVTQSLKILNISSNENTFQDIIKQLIELNHITFSASTEKQLTTTTTTQQKIIRISNPLVDAFIKPILSPSNKVQLDFVNPDGRQLIQYKDKCYWQTYKEVGDEISRVRDNFAEQQNKDNHRYRTKAQQKLYDYFSLYGKSLVTRDVRDNQLQVVLPTASTPALANNEATAEGTESTASGGKKKQQHKGQSKKVQQPSKADKIIEQNTKRILDKRTDDETDKLKNVEARLKQIVPDNYSEAINLINESLSNFETTTKRLELLKKKLDLQRKYLRSLKKKTNLNIEETSKFDLLQIGYFATLCEITHLENVIDAFGEKKKFMEELVDDSPLDAEKWYRFQLEKINSRLPRREQGERDDRIPDFIPDKWQVKFLDAVDKRQSIIIVAPTASGKTYASYYAMGKVLKDKDDTNGICIYVAPTKALMNQVAGTIHSKFGPVFGIFTRDYRMNLQTCRILVTIPDCLEMLLLSPTYQRWCQRIRYCIFDEIHCMSGDVGSEIWERTMLLINCPMIGLSATVNNGEILSKWIQNVEKQRSALFKTTQPREVCFIPHHERLADLNKYLYSNRQLHPLHPVSLMSGKHLTCRGIPKDFSLSPCETLRLNEAIEKSKSKLEPIQTLTEYFSPDWIVERNKFNTYSKLVCDQFKHLIDTKQSPIIDSISSSLNITDSKKNLYPEMKPMASLIGEFVLTLKEKNLLPCIVFTDNRLLCEELAASVSQYFEELEKELRRTKYKQQIEILEKRLVQIEKAQKTNKPKKVVKTATKRSGGGEDGEEPGNDKPGELQQMEEEDQSQLRLSGYEQDLLNGILEEGTLANRYTCDRELVDRLMTRASTDNPTLVRYMKRGVAYHHSQLKNRSRLAVEGLFRNRYVQIIFSTWTLALGVHMPTKTVAFVKDSIQLDALQYRQSCGRAGRRGFDVQGNIVFIDIPMSKIRHLTLSAIPNIQTHIPTSVTFLLRLLYLYTNAEDKKDAINRSLITLQCSFNAQLSNRHHLINVQNQYHCLHTLDFLYRLNLINEQGDLIGLAGFLINLHNIEPANILFAHLMDTRLFHELKDEEEIINLFAYLFTNRPWLMVNQYANGSSPSKQNPMFNTKLSLRPISSAIRQRIHLYNTLVKEIYGSYIENVIKQMRSLNDSQEYILPLSNISFVQPSDYDNGTFEYNIHHHHSQQTQNPSISPFVGPSGLTHDQFMSNYNPTVGSWNLACDLDLSSRIVPYVDIDAHDHTNSSYYLNSYALDFFRHGSEKLLISENEIDRSETYSLLSSFSSYNPTVGSWNLACDLDLSSRIVPYVDIDAHDHTNSSYYLNSYALDFFRHGSEKLLISENEIDRSETYSLLSSFSSTLKSIKTSLVNVIENEIKNPTQDMAFFKPLNKKIDDIEQMFSSKFTKQYK</sequence>
<dbReference type="Gene3D" id="3.40.50.300">
    <property type="entry name" value="P-loop containing nucleotide triphosphate hydrolases"/>
    <property type="match status" value="2"/>
</dbReference>
<proteinExistence type="predicted"/>
<dbReference type="PROSITE" id="PS51192">
    <property type="entry name" value="HELICASE_ATP_BIND_1"/>
    <property type="match status" value="1"/>
</dbReference>
<dbReference type="Pfam" id="PF00270">
    <property type="entry name" value="DEAD"/>
    <property type="match status" value="1"/>
</dbReference>
<dbReference type="InterPro" id="IPR027417">
    <property type="entry name" value="P-loop_NTPase"/>
</dbReference>
<feature type="compositionally biased region" description="Basic residues" evidence="5">
    <location>
        <begin position="1332"/>
        <end position="1341"/>
    </location>
</feature>
<dbReference type="GO" id="GO:0005737">
    <property type="term" value="C:cytoplasm"/>
    <property type="evidence" value="ECO:0007669"/>
    <property type="project" value="TreeGrafter"/>
</dbReference>
<dbReference type="InterPro" id="IPR001650">
    <property type="entry name" value="Helicase_C-like"/>
</dbReference>
<feature type="region of interest" description="Disordered" evidence="5">
    <location>
        <begin position="744"/>
        <end position="781"/>
    </location>
</feature>
<dbReference type="GO" id="GO:0005524">
    <property type="term" value="F:ATP binding"/>
    <property type="evidence" value="ECO:0007669"/>
    <property type="project" value="UniProtKB-KW"/>
</dbReference>
<feature type="compositionally biased region" description="Polar residues" evidence="5">
    <location>
        <begin position="744"/>
        <end position="759"/>
    </location>
</feature>
<dbReference type="GO" id="GO:0004386">
    <property type="term" value="F:helicase activity"/>
    <property type="evidence" value="ECO:0007669"/>
    <property type="project" value="UniProtKB-KW"/>
</dbReference>
<dbReference type="GO" id="GO:0016787">
    <property type="term" value="F:hydrolase activity"/>
    <property type="evidence" value="ECO:0007669"/>
    <property type="project" value="UniProtKB-KW"/>
</dbReference>
<feature type="region of interest" description="Disordered" evidence="5">
    <location>
        <begin position="61"/>
        <end position="107"/>
    </location>
</feature>
<dbReference type="EMBL" id="CAJNOG010000827">
    <property type="protein sequence ID" value="CAF1366233.1"/>
    <property type="molecule type" value="Genomic_DNA"/>
</dbReference>
<dbReference type="GO" id="GO:0003676">
    <property type="term" value="F:nucleic acid binding"/>
    <property type="evidence" value="ECO:0007669"/>
    <property type="project" value="InterPro"/>
</dbReference>
<dbReference type="InterPro" id="IPR052431">
    <property type="entry name" value="SKI2_subfamily_helicases"/>
</dbReference>
<evidence type="ECO:0000313" key="8">
    <source>
        <dbReference type="EMBL" id="CAF1366233.1"/>
    </source>
</evidence>
<dbReference type="SMART" id="SM00487">
    <property type="entry name" value="DEXDc"/>
    <property type="match status" value="1"/>
</dbReference>
<evidence type="ECO:0000256" key="3">
    <source>
        <dbReference type="ARBA" id="ARBA00022806"/>
    </source>
</evidence>
<feature type="compositionally biased region" description="Basic residues" evidence="5">
    <location>
        <begin position="761"/>
        <end position="771"/>
    </location>
</feature>
<feature type="domain" description="Helicase ATP-binding" evidence="6">
    <location>
        <begin position="952"/>
        <end position="1114"/>
    </location>
</feature>
<evidence type="ECO:0000256" key="2">
    <source>
        <dbReference type="ARBA" id="ARBA00022801"/>
    </source>
</evidence>
<evidence type="ECO:0000256" key="1">
    <source>
        <dbReference type="ARBA" id="ARBA00022741"/>
    </source>
</evidence>
<dbReference type="PANTHER" id="PTHR44533">
    <property type="entry name" value="DEAD/H RNA HELICASE, PUTATIVE-RELATED"/>
    <property type="match status" value="1"/>
</dbReference>
<feature type="domain" description="Helicase C-terminal" evidence="7">
    <location>
        <begin position="1377"/>
        <end position="1536"/>
    </location>
</feature>
<dbReference type="PANTHER" id="PTHR44533:SF4">
    <property type="entry name" value="DEAD_H RNA HELICASE, PUTATIVE-RELATED"/>
    <property type="match status" value="1"/>
</dbReference>
<comment type="caution">
    <text evidence="8">The sequence shown here is derived from an EMBL/GenBank/DDBJ whole genome shotgun (WGS) entry which is preliminary data.</text>
</comment>
<evidence type="ECO:0000259" key="7">
    <source>
        <dbReference type="PROSITE" id="PS51194"/>
    </source>
</evidence>
<accession>A0A815IBF0</accession>
<gene>
    <name evidence="8" type="ORF">JYZ213_LOCUS35865</name>
</gene>
<dbReference type="InterPro" id="IPR014001">
    <property type="entry name" value="Helicase_ATP-bd"/>
</dbReference>
<feature type="compositionally biased region" description="Acidic residues" evidence="5">
    <location>
        <begin position="73"/>
        <end position="82"/>
    </location>
</feature>
<dbReference type="InterPro" id="IPR011545">
    <property type="entry name" value="DEAD/DEAH_box_helicase_dom"/>
</dbReference>
<dbReference type="FunFam" id="3.40.50.300:FF:001039">
    <property type="entry name" value="ATP-dependent RNA helicase DDX60"/>
    <property type="match status" value="1"/>
</dbReference>
<keyword evidence="2" id="KW-0378">Hydrolase</keyword>
<keyword evidence="3" id="KW-0347">Helicase</keyword>
<organism evidence="8 9">
    <name type="scientific">Adineta steineri</name>
    <dbReference type="NCBI Taxonomy" id="433720"/>
    <lineage>
        <taxon>Eukaryota</taxon>
        <taxon>Metazoa</taxon>
        <taxon>Spiralia</taxon>
        <taxon>Gnathifera</taxon>
        <taxon>Rotifera</taxon>
        <taxon>Eurotatoria</taxon>
        <taxon>Bdelloidea</taxon>
        <taxon>Adinetida</taxon>
        <taxon>Adinetidae</taxon>
        <taxon>Adineta</taxon>
    </lineage>
</organism>
<dbReference type="SUPFAM" id="SSF52540">
    <property type="entry name" value="P-loop containing nucleoside triphosphate hydrolases"/>
    <property type="match status" value="1"/>
</dbReference>
<evidence type="ECO:0000313" key="9">
    <source>
        <dbReference type="Proteomes" id="UP000663845"/>
    </source>
</evidence>
<dbReference type="Pfam" id="PF00271">
    <property type="entry name" value="Helicase_C"/>
    <property type="match status" value="1"/>
</dbReference>
<dbReference type="Pfam" id="PF26076">
    <property type="entry name" value="WHD_DDX60"/>
    <property type="match status" value="1"/>
</dbReference>
<evidence type="ECO:0000256" key="5">
    <source>
        <dbReference type="SAM" id="MobiDB-lite"/>
    </source>
</evidence>
<evidence type="ECO:0000256" key="4">
    <source>
        <dbReference type="ARBA" id="ARBA00022840"/>
    </source>
</evidence>
<keyword evidence="1" id="KW-0547">Nucleotide-binding</keyword>
<protein>
    <submittedName>
        <fullName evidence="8">Uncharacterized protein</fullName>
    </submittedName>
</protein>
<dbReference type="SMART" id="SM00490">
    <property type="entry name" value="HELICc"/>
    <property type="match status" value="1"/>
</dbReference>
<keyword evidence="4" id="KW-0067">ATP-binding</keyword>
<evidence type="ECO:0000259" key="6">
    <source>
        <dbReference type="PROSITE" id="PS51192"/>
    </source>
</evidence>
<name>A0A815IBF0_9BILA</name>
<dbReference type="PROSITE" id="PS51194">
    <property type="entry name" value="HELICASE_CTER"/>
    <property type="match status" value="1"/>
</dbReference>
<dbReference type="Proteomes" id="UP000663845">
    <property type="component" value="Unassembled WGS sequence"/>
</dbReference>
<reference evidence="8" key="1">
    <citation type="submission" date="2021-02" db="EMBL/GenBank/DDBJ databases">
        <authorList>
            <person name="Nowell W R."/>
        </authorList>
    </citation>
    <scope>NUCLEOTIDE SEQUENCE</scope>
</reference>
<feature type="region of interest" description="Disordered" evidence="5">
    <location>
        <begin position="1332"/>
        <end position="1369"/>
    </location>
</feature>
<dbReference type="InterPro" id="IPR059032">
    <property type="entry name" value="WHD_DDX60"/>
</dbReference>